<gene>
    <name evidence="13" type="ORF">CHIRRI_LOCUS1361</name>
</gene>
<evidence type="ECO:0000256" key="5">
    <source>
        <dbReference type="ARBA" id="ARBA00023145"/>
    </source>
</evidence>
<dbReference type="InterPro" id="IPR009003">
    <property type="entry name" value="Peptidase_S1_PA"/>
</dbReference>
<dbReference type="GO" id="GO:0004252">
    <property type="term" value="F:serine-type endopeptidase activity"/>
    <property type="evidence" value="ECO:0007669"/>
    <property type="project" value="UniProtKB-EC"/>
</dbReference>
<dbReference type="EC" id="3.4.21.4" evidence="9"/>
<keyword evidence="1 10" id="KW-0645">Protease</keyword>
<organism evidence="13 14">
    <name type="scientific">Chironomus riparius</name>
    <dbReference type="NCBI Taxonomy" id="315576"/>
    <lineage>
        <taxon>Eukaryota</taxon>
        <taxon>Metazoa</taxon>
        <taxon>Ecdysozoa</taxon>
        <taxon>Arthropoda</taxon>
        <taxon>Hexapoda</taxon>
        <taxon>Insecta</taxon>
        <taxon>Pterygota</taxon>
        <taxon>Neoptera</taxon>
        <taxon>Endopterygota</taxon>
        <taxon>Diptera</taxon>
        <taxon>Nematocera</taxon>
        <taxon>Chironomoidea</taxon>
        <taxon>Chironomidae</taxon>
        <taxon>Chironominae</taxon>
        <taxon>Chironomus</taxon>
    </lineage>
</organism>
<reference evidence="13" key="2">
    <citation type="submission" date="2022-10" db="EMBL/GenBank/DDBJ databases">
        <authorList>
            <consortium name="ENA_rothamsted_submissions"/>
            <consortium name="culmorum"/>
            <person name="King R."/>
        </authorList>
    </citation>
    <scope>NUCLEOTIDE SEQUENCE</scope>
</reference>
<dbReference type="Pfam" id="PF00089">
    <property type="entry name" value="Trypsin"/>
    <property type="match status" value="1"/>
</dbReference>
<evidence type="ECO:0000256" key="6">
    <source>
        <dbReference type="ARBA" id="ARBA00023157"/>
    </source>
</evidence>
<dbReference type="Proteomes" id="UP001153620">
    <property type="component" value="Chromosome 1"/>
</dbReference>
<dbReference type="PANTHER" id="PTHR24276">
    <property type="entry name" value="POLYSERASE-RELATED"/>
    <property type="match status" value="1"/>
</dbReference>
<keyword evidence="5" id="KW-0865">Zymogen</keyword>
<evidence type="ECO:0000313" key="14">
    <source>
        <dbReference type="Proteomes" id="UP001153620"/>
    </source>
</evidence>
<dbReference type="OrthoDB" id="10059102at2759"/>
<keyword evidence="3 10" id="KW-0378">Hydrolase</keyword>
<comment type="similarity">
    <text evidence="7">Belongs to the peptidase S1 family. CLIP subfamily.</text>
</comment>
<dbReference type="CDD" id="cd00190">
    <property type="entry name" value="Tryp_SPc"/>
    <property type="match status" value="1"/>
</dbReference>
<feature type="signal peptide" evidence="11">
    <location>
        <begin position="1"/>
        <end position="21"/>
    </location>
</feature>
<evidence type="ECO:0000256" key="9">
    <source>
        <dbReference type="ARBA" id="ARBA00038868"/>
    </source>
</evidence>
<dbReference type="PROSITE" id="PS00135">
    <property type="entry name" value="TRYPSIN_SER"/>
    <property type="match status" value="1"/>
</dbReference>
<dbReference type="SUPFAM" id="SSF50494">
    <property type="entry name" value="Trypsin-like serine proteases"/>
    <property type="match status" value="1"/>
</dbReference>
<dbReference type="InterPro" id="IPR018114">
    <property type="entry name" value="TRYPSIN_HIS"/>
</dbReference>
<comment type="catalytic activity">
    <reaction evidence="8">
        <text>Preferential cleavage: Arg-|-Xaa, Lys-|-Xaa.</text>
        <dbReference type="EC" id="3.4.21.4"/>
    </reaction>
</comment>
<dbReference type="SMART" id="SM00020">
    <property type="entry name" value="Tryp_SPc"/>
    <property type="match status" value="1"/>
</dbReference>
<protein>
    <recommendedName>
        <fullName evidence="9">trypsin</fullName>
        <ecNumber evidence="9">3.4.21.4</ecNumber>
    </recommendedName>
</protein>
<reference evidence="13" key="1">
    <citation type="submission" date="2022-01" db="EMBL/GenBank/DDBJ databases">
        <authorList>
            <person name="King R."/>
        </authorList>
    </citation>
    <scope>NUCLEOTIDE SEQUENCE</scope>
</reference>
<proteinExistence type="inferred from homology"/>
<keyword evidence="14" id="KW-1185">Reference proteome</keyword>
<evidence type="ECO:0000256" key="2">
    <source>
        <dbReference type="ARBA" id="ARBA00022757"/>
    </source>
</evidence>
<evidence type="ECO:0000256" key="7">
    <source>
        <dbReference type="ARBA" id="ARBA00024195"/>
    </source>
</evidence>
<evidence type="ECO:0000313" key="13">
    <source>
        <dbReference type="EMBL" id="CAG9798378.1"/>
    </source>
</evidence>
<dbReference type="EMBL" id="OU895877">
    <property type="protein sequence ID" value="CAG9798378.1"/>
    <property type="molecule type" value="Genomic_DNA"/>
</dbReference>
<name>A0A9N9RK73_9DIPT</name>
<dbReference type="InterPro" id="IPR001314">
    <property type="entry name" value="Peptidase_S1A"/>
</dbReference>
<evidence type="ECO:0000256" key="1">
    <source>
        <dbReference type="ARBA" id="ARBA00022670"/>
    </source>
</evidence>
<dbReference type="InterPro" id="IPR043504">
    <property type="entry name" value="Peptidase_S1_PA_chymotrypsin"/>
</dbReference>
<dbReference type="GO" id="GO:0006508">
    <property type="term" value="P:proteolysis"/>
    <property type="evidence" value="ECO:0007669"/>
    <property type="project" value="UniProtKB-KW"/>
</dbReference>
<dbReference type="GO" id="GO:0007586">
    <property type="term" value="P:digestion"/>
    <property type="evidence" value="ECO:0007669"/>
    <property type="project" value="UniProtKB-KW"/>
</dbReference>
<dbReference type="InterPro" id="IPR001254">
    <property type="entry name" value="Trypsin_dom"/>
</dbReference>
<sequence length="257" mass="28748">MDLKLLFLNLLLALQLRFGSFFETEKNGKIFGGKRIEINEVPWQVALEHVTKGFFCGGSILSESWILTAAHCVTVNLSEWFVRSGSSIRSKGGEVHKVIKIFIHPNYHEITYDILDYDFALLKIQNPINFDAYRQPIKLAEPHMYQQGDLVFASGFGETKNPMETDEFLKGTVLQLTGDSCCISIYPEMTRSMVCAKGQNAAICSGDSGGPLVSSKYRTLLGVSSFGYEPCNYSRIPDVFAKVSEAKNWIYLVLSSN</sequence>
<keyword evidence="4 10" id="KW-0720">Serine protease</keyword>
<evidence type="ECO:0000256" key="11">
    <source>
        <dbReference type="SAM" id="SignalP"/>
    </source>
</evidence>
<accession>A0A9N9RK73</accession>
<evidence type="ECO:0000256" key="3">
    <source>
        <dbReference type="ARBA" id="ARBA00022801"/>
    </source>
</evidence>
<evidence type="ECO:0000259" key="12">
    <source>
        <dbReference type="PROSITE" id="PS50240"/>
    </source>
</evidence>
<dbReference type="FunFam" id="2.40.10.10:FF:000068">
    <property type="entry name" value="transmembrane protease serine 2"/>
    <property type="match status" value="1"/>
</dbReference>
<keyword evidence="2" id="KW-0222">Digestion</keyword>
<feature type="domain" description="Peptidase S1" evidence="12">
    <location>
        <begin position="30"/>
        <end position="255"/>
    </location>
</feature>
<dbReference type="InterPro" id="IPR050430">
    <property type="entry name" value="Peptidase_S1"/>
</dbReference>
<dbReference type="AlphaFoldDB" id="A0A9N9RK73"/>
<evidence type="ECO:0000256" key="8">
    <source>
        <dbReference type="ARBA" id="ARBA00036320"/>
    </source>
</evidence>
<feature type="chain" id="PRO_5040156763" description="trypsin" evidence="11">
    <location>
        <begin position="22"/>
        <end position="257"/>
    </location>
</feature>
<dbReference type="PANTHER" id="PTHR24276:SF97">
    <property type="entry name" value="GH13245P2-RELATED"/>
    <property type="match status" value="1"/>
</dbReference>
<dbReference type="PROSITE" id="PS00134">
    <property type="entry name" value="TRYPSIN_HIS"/>
    <property type="match status" value="1"/>
</dbReference>
<keyword evidence="11" id="KW-0732">Signal</keyword>
<dbReference type="PRINTS" id="PR00722">
    <property type="entry name" value="CHYMOTRYPSIN"/>
</dbReference>
<dbReference type="PROSITE" id="PS50240">
    <property type="entry name" value="TRYPSIN_DOM"/>
    <property type="match status" value="1"/>
</dbReference>
<keyword evidence="6" id="KW-1015">Disulfide bond</keyword>
<evidence type="ECO:0000256" key="4">
    <source>
        <dbReference type="ARBA" id="ARBA00022825"/>
    </source>
</evidence>
<dbReference type="Gene3D" id="2.40.10.10">
    <property type="entry name" value="Trypsin-like serine proteases"/>
    <property type="match status" value="1"/>
</dbReference>
<evidence type="ECO:0000256" key="10">
    <source>
        <dbReference type="RuleBase" id="RU363034"/>
    </source>
</evidence>
<dbReference type="InterPro" id="IPR033116">
    <property type="entry name" value="TRYPSIN_SER"/>
</dbReference>